<accession>A0AAD6ZEP2</accession>
<evidence type="ECO:0000313" key="1">
    <source>
        <dbReference type="EMBL" id="KAJ7319247.1"/>
    </source>
</evidence>
<dbReference type="EMBL" id="JARIHO010000054">
    <property type="protein sequence ID" value="KAJ7319247.1"/>
    <property type="molecule type" value="Genomic_DNA"/>
</dbReference>
<name>A0AAD6ZEP2_9AGAR</name>
<evidence type="ECO:0000313" key="2">
    <source>
        <dbReference type="Proteomes" id="UP001218218"/>
    </source>
</evidence>
<protein>
    <submittedName>
        <fullName evidence="1">Uncharacterized protein</fullName>
    </submittedName>
</protein>
<organism evidence="1 2">
    <name type="scientific">Mycena albidolilacea</name>
    <dbReference type="NCBI Taxonomy" id="1033008"/>
    <lineage>
        <taxon>Eukaryota</taxon>
        <taxon>Fungi</taxon>
        <taxon>Dikarya</taxon>
        <taxon>Basidiomycota</taxon>
        <taxon>Agaricomycotina</taxon>
        <taxon>Agaricomycetes</taxon>
        <taxon>Agaricomycetidae</taxon>
        <taxon>Agaricales</taxon>
        <taxon>Marasmiineae</taxon>
        <taxon>Mycenaceae</taxon>
        <taxon>Mycena</taxon>
    </lineage>
</organism>
<comment type="caution">
    <text evidence="1">The sequence shown here is derived from an EMBL/GenBank/DDBJ whole genome shotgun (WGS) entry which is preliminary data.</text>
</comment>
<sequence>MSQCCCASYPLAPEAVLTAIHLSRRPNKHPPPRHTLRARNPHQHTLPRCREVAGTYRDVHEHVQGVVSRWIGVKNRVESRLKSRLPLMSPSSPAHSMPPPPSLNYEGRRLNQAAAIHDSIINVKLDIITPPLNVCKWSLRWIENSQVRGGDELQNSDLDADGLAVIWRPAHGATGGADVRLERGRRVGEEDFGWGGG</sequence>
<dbReference type="AlphaFoldDB" id="A0AAD6ZEP2"/>
<gene>
    <name evidence="1" type="ORF">DFH08DRAFT_942236</name>
</gene>
<reference evidence="1" key="1">
    <citation type="submission" date="2023-03" db="EMBL/GenBank/DDBJ databases">
        <title>Massive genome expansion in bonnet fungi (Mycena s.s.) driven by repeated elements and novel gene families across ecological guilds.</title>
        <authorList>
            <consortium name="Lawrence Berkeley National Laboratory"/>
            <person name="Harder C.B."/>
            <person name="Miyauchi S."/>
            <person name="Viragh M."/>
            <person name="Kuo A."/>
            <person name="Thoen E."/>
            <person name="Andreopoulos B."/>
            <person name="Lu D."/>
            <person name="Skrede I."/>
            <person name="Drula E."/>
            <person name="Henrissat B."/>
            <person name="Morin E."/>
            <person name="Kohler A."/>
            <person name="Barry K."/>
            <person name="LaButti K."/>
            <person name="Morin E."/>
            <person name="Salamov A."/>
            <person name="Lipzen A."/>
            <person name="Mereny Z."/>
            <person name="Hegedus B."/>
            <person name="Baldrian P."/>
            <person name="Stursova M."/>
            <person name="Weitz H."/>
            <person name="Taylor A."/>
            <person name="Grigoriev I.V."/>
            <person name="Nagy L.G."/>
            <person name="Martin F."/>
            <person name="Kauserud H."/>
        </authorList>
    </citation>
    <scope>NUCLEOTIDE SEQUENCE</scope>
    <source>
        <strain evidence="1">CBHHK002</strain>
    </source>
</reference>
<proteinExistence type="predicted"/>
<dbReference type="Proteomes" id="UP001218218">
    <property type="component" value="Unassembled WGS sequence"/>
</dbReference>
<keyword evidence="2" id="KW-1185">Reference proteome</keyword>